<keyword evidence="2 5" id="KW-0479">Metal-binding</keyword>
<evidence type="ECO:0000256" key="2">
    <source>
        <dbReference type="ARBA" id="ARBA00022723"/>
    </source>
</evidence>
<accession>A0A822YQM1</accession>
<dbReference type="Proteomes" id="UP000607653">
    <property type="component" value="Unassembled WGS sequence"/>
</dbReference>
<evidence type="ECO:0000256" key="7">
    <source>
        <dbReference type="SAM" id="Phobius"/>
    </source>
</evidence>
<dbReference type="PROSITE" id="PS00086">
    <property type="entry name" value="CYTOCHROME_P450"/>
    <property type="match status" value="1"/>
</dbReference>
<keyword evidence="7" id="KW-1133">Transmembrane helix</keyword>
<dbReference type="EMBL" id="DUZY01000003">
    <property type="protein sequence ID" value="DAD33335.1"/>
    <property type="molecule type" value="Genomic_DNA"/>
</dbReference>
<comment type="similarity">
    <text evidence="1 6">Belongs to the cytochrome P450 family.</text>
</comment>
<dbReference type="SUPFAM" id="SSF48264">
    <property type="entry name" value="Cytochrome P450"/>
    <property type="match status" value="1"/>
</dbReference>
<dbReference type="AlphaFoldDB" id="A0A822YQM1"/>
<keyword evidence="6" id="KW-0503">Monooxygenase</keyword>
<comment type="caution">
    <text evidence="8">The sequence shown here is derived from an EMBL/GenBank/DDBJ whole genome shotgun (WGS) entry which is preliminary data.</text>
</comment>
<keyword evidence="7" id="KW-0812">Transmembrane</keyword>
<sequence>MFLIIHLTTHPGHVLRISRDDKYRRIGRERLLYSQSYINITGYDHGFHGELGRTAEKMTFFFPCVSSAGSEYQVLVAIIVFFLCLRWLFRQKKQQIPPSWPLLGSLPALVCNMNRVLDWWTDVFISLGKNTFYLNCPIFSNLNYVVTCHPKNFEHILKTKADNYPKGRSFDEAFDVLGDGIFNAESDSWLAQRKTAKSIFTTIQFRRFVNDTLQTVVDEKLLPLLARAAREGSTLDLQELIMRFTFDVINITISGKDLGGLYEDFPSDVLSQAIDDGQEAILFRLSTPKPLWSLLRLLRVGPEKKLAKAWETADGCIVDLILRKKEQLLKGIESEANSLLSNHIRSQGENSDWSKARVMFLRDMVLNFFLAGRNTTAAGVMWFIWAVCRNPRVEEKILQELRLAISRKQSKEGSKDSSDQEYKNKQQPWSTFDLDDVGDLVYLHAAICESLRLYPAQPMNLKSAIKGDVLPDGSVVKPGVKIMISMYSLGRIPSIWGNDCLEFKPERWILPDGTLDNDKISKLFFAFSTGKRSCLGKNTAFAIIKLAAAAVIFNFQVQVPEDQPVIKPGIMLEMKGGLKIKVKERASRPF</sequence>
<keyword evidence="4 5" id="KW-0408">Iron</keyword>
<dbReference type="Gene3D" id="1.10.630.10">
    <property type="entry name" value="Cytochrome P450"/>
    <property type="match status" value="1"/>
</dbReference>
<dbReference type="InterPro" id="IPR017972">
    <property type="entry name" value="Cyt_P450_CS"/>
</dbReference>
<keyword evidence="5 6" id="KW-0349">Heme</keyword>
<feature type="transmembrane region" description="Helical" evidence="7">
    <location>
        <begin position="364"/>
        <end position="385"/>
    </location>
</feature>
<evidence type="ECO:0000313" key="9">
    <source>
        <dbReference type="Proteomes" id="UP000607653"/>
    </source>
</evidence>
<keyword evidence="3 6" id="KW-0560">Oxidoreductase</keyword>
<gene>
    <name evidence="8" type="ORF">HUJ06_012186</name>
</gene>
<evidence type="ECO:0000256" key="1">
    <source>
        <dbReference type="ARBA" id="ARBA00010617"/>
    </source>
</evidence>
<dbReference type="GO" id="GO:0005506">
    <property type="term" value="F:iron ion binding"/>
    <property type="evidence" value="ECO:0007669"/>
    <property type="project" value="InterPro"/>
</dbReference>
<feature type="transmembrane region" description="Helical" evidence="7">
    <location>
        <begin position="72"/>
        <end position="89"/>
    </location>
</feature>
<evidence type="ECO:0000256" key="5">
    <source>
        <dbReference type="PIRSR" id="PIRSR602401-1"/>
    </source>
</evidence>
<dbReference type="InterPro" id="IPR002401">
    <property type="entry name" value="Cyt_P450_E_grp-I"/>
</dbReference>
<dbReference type="PRINTS" id="PR00385">
    <property type="entry name" value="P450"/>
</dbReference>
<dbReference type="Pfam" id="PF00067">
    <property type="entry name" value="p450"/>
    <property type="match status" value="1"/>
</dbReference>
<dbReference type="GO" id="GO:0020037">
    <property type="term" value="F:heme binding"/>
    <property type="evidence" value="ECO:0007669"/>
    <property type="project" value="InterPro"/>
</dbReference>
<dbReference type="CDD" id="cd11064">
    <property type="entry name" value="CYP86A"/>
    <property type="match status" value="1"/>
</dbReference>
<evidence type="ECO:0000313" key="8">
    <source>
        <dbReference type="EMBL" id="DAD33335.1"/>
    </source>
</evidence>
<dbReference type="GO" id="GO:0006629">
    <property type="term" value="P:lipid metabolic process"/>
    <property type="evidence" value="ECO:0007669"/>
    <property type="project" value="UniProtKB-ARBA"/>
</dbReference>
<protein>
    <recommendedName>
        <fullName evidence="10">Cytochrome P450 86B1-like</fullName>
    </recommendedName>
</protein>
<comment type="cofactor">
    <cofactor evidence="5">
        <name>heme</name>
        <dbReference type="ChEBI" id="CHEBI:30413"/>
    </cofactor>
</comment>
<evidence type="ECO:0000256" key="4">
    <source>
        <dbReference type="ARBA" id="ARBA00023004"/>
    </source>
</evidence>
<feature type="binding site" description="axial binding residue" evidence="5">
    <location>
        <position position="534"/>
    </location>
    <ligand>
        <name>heme</name>
        <dbReference type="ChEBI" id="CHEBI:30413"/>
    </ligand>
    <ligandPart>
        <name>Fe</name>
        <dbReference type="ChEBI" id="CHEBI:18248"/>
    </ligandPart>
</feature>
<dbReference type="PRINTS" id="PR00463">
    <property type="entry name" value="EP450I"/>
</dbReference>
<dbReference type="GO" id="GO:0016705">
    <property type="term" value="F:oxidoreductase activity, acting on paired donors, with incorporation or reduction of molecular oxygen"/>
    <property type="evidence" value="ECO:0007669"/>
    <property type="project" value="InterPro"/>
</dbReference>
<dbReference type="GO" id="GO:0004497">
    <property type="term" value="F:monooxygenase activity"/>
    <property type="evidence" value="ECO:0007669"/>
    <property type="project" value="UniProtKB-KW"/>
</dbReference>
<dbReference type="InterPro" id="IPR036396">
    <property type="entry name" value="Cyt_P450_sf"/>
</dbReference>
<organism evidence="8 9">
    <name type="scientific">Nelumbo nucifera</name>
    <name type="common">Sacred lotus</name>
    <dbReference type="NCBI Taxonomy" id="4432"/>
    <lineage>
        <taxon>Eukaryota</taxon>
        <taxon>Viridiplantae</taxon>
        <taxon>Streptophyta</taxon>
        <taxon>Embryophyta</taxon>
        <taxon>Tracheophyta</taxon>
        <taxon>Spermatophyta</taxon>
        <taxon>Magnoliopsida</taxon>
        <taxon>Proteales</taxon>
        <taxon>Nelumbonaceae</taxon>
        <taxon>Nelumbo</taxon>
    </lineage>
</organism>
<name>A0A822YQM1_NELNU</name>
<evidence type="ECO:0000256" key="6">
    <source>
        <dbReference type="RuleBase" id="RU000461"/>
    </source>
</evidence>
<reference evidence="8 9" key="1">
    <citation type="journal article" date="2020" name="Mol. Biol. Evol.">
        <title>Distinct Expression and Methylation Patterns for Genes with Different Fates following a Single Whole-Genome Duplication in Flowering Plants.</title>
        <authorList>
            <person name="Shi T."/>
            <person name="Rahmani R.S."/>
            <person name="Gugger P.F."/>
            <person name="Wang M."/>
            <person name="Li H."/>
            <person name="Zhang Y."/>
            <person name="Li Z."/>
            <person name="Wang Q."/>
            <person name="Van de Peer Y."/>
            <person name="Marchal K."/>
            <person name="Chen J."/>
        </authorList>
    </citation>
    <scope>NUCLEOTIDE SEQUENCE [LARGE SCALE GENOMIC DNA]</scope>
    <source>
        <tissue evidence="8">Leaf</tissue>
    </source>
</reference>
<evidence type="ECO:0008006" key="10">
    <source>
        <dbReference type="Google" id="ProtNLM"/>
    </source>
</evidence>
<evidence type="ECO:0000256" key="3">
    <source>
        <dbReference type="ARBA" id="ARBA00023002"/>
    </source>
</evidence>
<dbReference type="PANTHER" id="PTHR24296">
    <property type="entry name" value="CYTOCHROME P450"/>
    <property type="match status" value="1"/>
</dbReference>
<keyword evidence="9" id="KW-1185">Reference proteome</keyword>
<proteinExistence type="inferred from homology"/>
<keyword evidence="7" id="KW-0472">Membrane</keyword>
<dbReference type="InterPro" id="IPR001128">
    <property type="entry name" value="Cyt_P450"/>
</dbReference>